<protein>
    <submittedName>
        <fullName evidence="1">Uncharacterized protein</fullName>
    </submittedName>
</protein>
<sequence>MNRIQTDGKLQPAFEYALLVLDSKLIDATLPRGLHSVDATIFEQGFFQLYRSTLRTGAQLPAGDDWKWNQTKGRKNAFLVGHNTRVTFKKLIPRPKSKETPTKLPPYKLWVFNLHHPTAGEFTAIWCECGKVSDKTQAMPTLEDYEFLAEFMSPEDAKQLWPSYARNTPSPSFASDVELSTRTTKPMRTGRFSSF</sequence>
<name>A0A7S4IMY6_9EUKA</name>
<reference evidence="1" key="1">
    <citation type="submission" date="2021-01" db="EMBL/GenBank/DDBJ databases">
        <authorList>
            <person name="Corre E."/>
            <person name="Pelletier E."/>
            <person name="Niang G."/>
            <person name="Scheremetjew M."/>
            <person name="Finn R."/>
            <person name="Kale V."/>
            <person name="Holt S."/>
            <person name="Cochrane G."/>
            <person name="Meng A."/>
            <person name="Brown T."/>
            <person name="Cohen L."/>
        </authorList>
    </citation>
    <scope>NUCLEOTIDE SEQUENCE</scope>
    <source>
        <strain evidence="1">DIVA3 518/3/11/1/6</strain>
    </source>
</reference>
<proteinExistence type="predicted"/>
<dbReference type="AlphaFoldDB" id="A0A7S4IMY6"/>
<gene>
    <name evidence="1" type="ORF">VSP0166_LOCUS14758</name>
</gene>
<organism evidence="1">
    <name type="scientific">Vannella robusta</name>
    <dbReference type="NCBI Taxonomy" id="1487602"/>
    <lineage>
        <taxon>Eukaryota</taxon>
        <taxon>Amoebozoa</taxon>
        <taxon>Discosea</taxon>
        <taxon>Flabellinia</taxon>
        <taxon>Vannellidae</taxon>
        <taxon>Vannella</taxon>
    </lineage>
</organism>
<evidence type="ECO:0000313" key="1">
    <source>
        <dbReference type="EMBL" id="CAE2234421.1"/>
    </source>
</evidence>
<dbReference type="EMBL" id="HBKP01020977">
    <property type="protein sequence ID" value="CAE2234421.1"/>
    <property type="molecule type" value="Transcribed_RNA"/>
</dbReference>
<accession>A0A7S4IMY6</accession>